<keyword evidence="1" id="KW-0805">Transcription regulation</keyword>
<feature type="region of interest" description="Disordered" evidence="3">
    <location>
        <begin position="131"/>
        <end position="151"/>
    </location>
</feature>
<dbReference type="InterPro" id="IPR038336">
    <property type="entry name" value="NET_sf"/>
</dbReference>
<dbReference type="Proteomes" id="UP001454036">
    <property type="component" value="Unassembled WGS sequence"/>
</dbReference>
<evidence type="ECO:0000256" key="3">
    <source>
        <dbReference type="SAM" id="MobiDB-lite"/>
    </source>
</evidence>
<dbReference type="Pfam" id="PF17035">
    <property type="entry name" value="BET"/>
    <property type="match status" value="1"/>
</dbReference>
<evidence type="ECO:0000313" key="5">
    <source>
        <dbReference type="EMBL" id="GAA0153905.1"/>
    </source>
</evidence>
<dbReference type="AlphaFoldDB" id="A0AAV3PUA4"/>
<dbReference type="EMBL" id="BAABME010002277">
    <property type="protein sequence ID" value="GAA0153905.1"/>
    <property type="molecule type" value="Genomic_DNA"/>
</dbReference>
<name>A0AAV3PUA4_LITER</name>
<dbReference type="Gene3D" id="1.20.1270.220">
    <property type="match status" value="1"/>
</dbReference>
<dbReference type="InterPro" id="IPR027353">
    <property type="entry name" value="NET_dom"/>
</dbReference>
<feature type="domain" description="NET" evidence="4">
    <location>
        <begin position="230"/>
        <end position="311"/>
    </location>
</feature>
<accession>A0AAV3PUA4</accession>
<evidence type="ECO:0000256" key="2">
    <source>
        <dbReference type="ARBA" id="ARBA00023163"/>
    </source>
</evidence>
<proteinExistence type="predicted"/>
<dbReference type="PANTHER" id="PTHR45926">
    <property type="entry name" value="OSJNBA0053K19.4 PROTEIN"/>
    <property type="match status" value="1"/>
</dbReference>
<evidence type="ECO:0000313" key="6">
    <source>
        <dbReference type="Proteomes" id="UP001454036"/>
    </source>
</evidence>
<reference evidence="5 6" key="1">
    <citation type="submission" date="2024-01" db="EMBL/GenBank/DDBJ databases">
        <title>The complete chloroplast genome sequence of Lithospermum erythrorhizon: insights into the phylogenetic relationship among Boraginaceae species and the maternal lineages of purple gromwells.</title>
        <authorList>
            <person name="Okada T."/>
            <person name="Watanabe K."/>
        </authorList>
    </citation>
    <scope>NUCLEOTIDE SEQUENCE [LARGE SCALE GENOMIC DNA]</scope>
</reference>
<keyword evidence="2" id="KW-0804">Transcription</keyword>
<comment type="caution">
    <text evidence="5">The sequence shown here is derived from an EMBL/GenBank/DDBJ whole genome shotgun (WGS) entry which is preliminary data.</text>
</comment>
<keyword evidence="6" id="KW-1185">Reference proteome</keyword>
<evidence type="ECO:0000256" key="1">
    <source>
        <dbReference type="ARBA" id="ARBA00023015"/>
    </source>
</evidence>
<organism evidence="5 6">
    <name type="scientific">Lithospermum erythrorhizon</name>
    <name type="common">Purple gromwell</name>
    <name type="synonym">Lithospermum officinale var. erythrorhizon</name>
    <dbReference type="NCBI Taxonomy" id="34254"/>
    <lineage>
        <taxon>Eukaryota</taxon>
        <taxon>Viridiplantae</taxon>
        <taxon>Streptophyta</taxon>
        <taxon>Embryophyta</taxon>
        <taxon>Tracheophyta</taxon>
        <taxon>Spermatophyta</taxon>
        <taxon>Magnoliopsida</taxon>
        <taxon>eudicotyledons</taxon>
        <taxon>Gunneridae</taxon>
        <taxon>Pentapetalae</taxon>
        <taxon>asterids</taxon>
        <taxon>lamiids</taxon>
        <taxon>Boraginales</taxon>
        <taxon>Boraginaceae</taxon>
        <taxon>Boraginoideae</taxon>
        <taxon>Lithospermeae</taxon>
        <taxon>Lithospermum</taxon>
    </lineage>
</organism>
<gene>
    <name evidence="5" type="ORF">LIER_12032</name>
</gene>
<sequence length="314" mass="35651">MENSVSVDASDEPNGVGVVPDYFGFYVSEVAGLLNEGKDLHILSQTSDCEMNGGVVGRKIVNNDKHNTEDCLFSERIGTSLTEINRQRLHSLLRQSLTSLSQEVDEIINPAFFLCRLNQCLKYKKSLENSTAKSSEIDDDNPPLKRTRLSISSANSDTKILDVTEATEAASDGILKHSSSHPATRVSEVDDDFQLLLESDSSVVEEAMKKHADVIPTTIEHMDRMLEKLLYMVNSTCRPMTRPEKHNLKKLIQNLPPDNLERVAEIIQQYRPVVNTPFTEMHVDLEKEENVTLWKLYHYVKTVDRAWRQCRTHH</sequence>
<dbReference type="PROSITE" id="PS51525">
    <property type="entry name" value="NET"/>
    <property type="match status" value="1"/>
</dbReference>
<protein>
    <recommendedName>
        <fullName evidence="4">NET domain-containing protein</fullName>
    </recommendedName>
</protein>
<evidence type="ECO:0000259" key="4">
    <source>
        <dbReference type="PROSITE" id="PS51525"/>
    </source>
</evidence>